<keyword evidence="1" id="KW-0812">Transmembrane</keyword>
<keyword evidence="3" id="KW-1185">Reference proteome</keyword>
<reference evidence="2" key="1">
    <citation type="submission" date="2016-12" db="EMBL/GenBank/DDBJ databases">
        <title>The genomes of Aspergillus section Nigri reveals drivers in fungal speciation.</title>
        <authorList>
            <consortium name="DOE Joint Genome Institute"/>
            <person name="Vesth T.C."/>
            <person name="Nybo J."/>
            <person name="Theobald S."/>
            <person name="Brandl J."/>
            <person name="Frisvad J.C."/>
            <person name="Nielsen K.F."/>
            <person name="Lyhne E.K."/>
            <person name="Kogle M.E."/>
            <person name="Kuo A."/>
            <person name="Riley R."/>
            <person name="Clum A."/>
            <person name="Nolan M."/>
            <person name="Lipzen A."/>
            <person name="Salamov A."/>
            <person name="Henrissat B."/>
            <person name="Wiebenga A."/>
            <person name="De vries R.P."/>
            <person name="Grigoriev I.V."/>
            <person name="Mortensen U.H."/>
            <person name="Andersen M.R."/>
            <person name="Baker S.E."/>
        </authorList>
    </citation>
    <scope>NUCLEOTIDE SEQUENCE</scope>
    <source>
        <strain evidence="2">CBS 122712</strain>
    </source>
</reference>
<dbReference type="GeneID" id="37047857"/>
<organism evidence="2 3">
    <name type="scientific">Aspergillus eucalypticola (strain CBS 122712 / IBT 29274)</name>
    <dbReference type="NCBI Taxonomy" id="1448314"/>
    <lineage>
        <taxon>Eukaryota</taxon>
        <taxon>Fungi</taxon>
        <taxon>Dikarya</taxon>
        <taxon>Ascomycota</taxon>
        <taxon>Pezizomycotina</taxon>
        <taxon>Eurotiomycetes</taxon>
        <taxon>Eurotiomycetidae</taxon>
        <taxon>Eurotiales</taxon>
        <taxon>Aspergillaceae</taxon>
        <taxon>Aspergillus</taxon>
        <taxon>Aspergillus subgen. Circumdati</taxon>
    </lineage>
</organism>
<keyword evidence="1" id="KW-0472">Membrane</keyword>
<protein>
    <recommendedName>
        <fullName evidence="4">Transmembrane protein</fullName>
    </recommendedName>
</protein>
<feature type="transmembrane region" description="Helical" evidence="1">
    <location>
        <begin position="105"/>
        <end position="131"/>
    </location>
</feature>
<gene>
    <name evidence="2" type="ORF">BO83DRAFT_106307</name>
</gene>
<evidence type="ECO:0008006" key="4">
    <source>
        <dbReference type="Google" id="ProtNLM"/>
    </source>
</evidence>
<accession>A0A317UWZ3</accession>
<evidence type="ECO:0000256" key="1">
    <source>
        <dbReference type="SAM" id="Phobius"/>
    </source>
</evidence>
<sequence>MKMITMALPQLQDIGACALDTISAQMIIKLSIKRCQRDGSRYWRVILSRPAGRSSLLLCSSIGFGFLRYIASLSLASSGGRGTGLCCLFRSFLGVFLAFRCFLLFLINAVLIITVFSFAIFLALFFFLLLFGRRSCLSLLGSRRSC</sequence>
<feature type="transmembrane region" description="Helical" evidence="1">
    <location>
        <begin position="51"/>
        <end position="70"/>
    </location>
</feature>
<proteinExistence type="predicted"/>
<evidence type="ECO:0000313" key="3">
    <source>
        <dbReference type="Proteomes" id="UP000246171"/>
    </source>
</evidence>
<dbReference type="Proteomes" id="UP000246171">
    <property type="component" value="Unassembled WGS sequence"/>
</dbReference>
<dbReference type="AlphaFoldDB" id="A0A317UWZ3"/>
<name>A0A317UWZ3_ASPEC</name>
<keyword evidence="1" id="KW-1133">Transmembrane helix</keyword>
<dbReference type="RefSeq" id="XP_025385006.1">
    <property type="nucleotide sequence ID" value="XM_025525895.1"/>
</dbReference>
<dbReference type="EMBL" id="MSFU01000024">
    <property type="protein sequence ID" value="PWY66544.1"/>
    <property type="molecule type" value="Genomic_DNA"/>
</dbReference>
<dbReference type="VEuPathDB" id="FungiDB:BO83DRAFT_106307"/>
<evidence type="ECO:0000313" key="2">
    <source>
        <dbReference type="EMBL" id="PWY66544.1"/>
    </source>
</evidence>
<comment type="caution">
    <text evidence="2">The sequence shown here is derived from an EMBL/GenBank/DDBJ whole genome shotgun (WGS) entry which is preliminary data.</text>
</comment>